<evidence type="ECO:0000313" key="4">
    <source>
        <dbReference type="EnsemblPlants" id="LPERR03G32210.1"/>
    </source>
</evidence>
<sequence length="403" mass="45114">MATSDGLAWGRGDPLFSHPFPIQPNCMDGSGAHRKPRRYAITYSILKIADVERKIGPSSYAITPSKFSASAKRERDFSLLTPKRNYSPGALLSRPHPDFIGDFAPREGGSSVFAVALIGIPPNNFPQQENKNSQILKLERTIRQVLKLGVLQTEQQEDKECYRSRRQNVAQASTLYKFEEKKTFGLMHCWDILHEHPKWNSVVTQEKQKTQVDASPMACPCSNLDLSQLNAPCCVKLGNVIKAQHSHQGRGGATIQVELRDVDTGNKIVERFRTDESLERVFVEEKSFTYLYQEGDIVTLMEPETFEQLEVSKELFGKAAAYLKDEMKVTLQYFDGRPMSASVPARVTCTVVEAQPHSKGITAQPQYKRVLLDNGLTVLVPPFVEAGENIVVSTADDSYMTRA</sequence>
<dbReference type="InterPro" id="IPR015365">
    <property type="entry name" value="Elong-fact-P_C"/>
</dbReference>
<dbReference type="InterPro" id="IPR014722">
    <property type="entry name" value="Rib_uL2_dom2"/>
</dbReference>
<dbReference type="InterPro" id="IPR013185">
    <property type="entry name" value="Transl_elong_KOW-like"/>
</dbReference>
<evidence type="ECO:0000256" key="1">
    <source>
        <dbReference type="ARBA" id="ARBA00009479"/>
    </source>
</evidence>
<dbReference type="EnsemblPlants" id="LPERR03G32210.1">
    <property type="protein sequence ID" value="LPERR03G32210.1"/>
    <property type="gene ID" value="LPERR03G32210"/>
</dbReference>
<dbReference type="eggNOG" id="ENOG502QS68">
    <property type="taxonomic scope" value="Eukaryota"/>
</dbReference>
<dbReference type="PROSITE" id="PS01275">
    <property type="entry name" value="EFP"/>
    <property type="match status" value="1"/>
</dbReference>
<dbReference type="FunFam" id="2.40.50.140:FF:000009">
    <property type="entry name" value="Elongation factor P"/>
    <property type="match status" value="1"/>
</dbReference>
<dbReference type="CDD" id="cd04470">
    <property type="entry name" value="S1_EF-P_repeat_1"/>
    <property type="match status" value="1"/>
</dbReference>
<dbReference type="SMART" id="SM01185">
    <property type="entry name" value="EFP"/>
    <property type="match status" value="1"/>
</dbReference>
<dbReference type="Gene3D" id="2.40.50.140">
    <property type="entry name" value="Nucleic acid-binding proteins"/>
    <property type="match status" value="2"/>
</dbReference>
<dbReference type="PANTHER" id="PTHR30053">
    <property type="entry name" value="ELONGATION FACTOR P"/>
    <property type="match status" value="1"/>
</dbReference>
<dbReference type="PANTHER" id="PTHR30053:SF14">
    <property type="entry name" value="TRANSLATION ELONGATION FACTOR KOW-LIKE DOMAIN-CONTAINING PROTEIN"/>
    <property type="match status" value="1"/>
</dbReference>
<dbReference type="InterPro" id="IPR020599">
    <property type="entry name" value="Transl_elong_fac_P/YeiP"/>
</dbReference>
<reference evidence="5" key="2">
    <citation type="submission" date="2013-12" db="EMBL/GenBank/DDBJ databases">
        <authorList>
            <person name="Yu Y."/>
            <person name="Lee S."/>
            <person name="de Baynast K."/>
            <person name="Wissotski M."/>
            <person name="Liu L."/>
            <person name="Talag J."/>
            <person name="Goicoechea J."/>
            <person name="Angelova A."/>
            <person name="Jetty R."/>
            <person name="Kudrna D."/>
            <person name="Golser W."/>
            <person name="Rivera L."/>
            <person name="Zhang J."/>
            <person name="Wing R."/>
        </authorList>
    </citation>
    <scope>NUCLEOTIDE SEQUENCE</scope>
</reference>
<feature type="domain" description="Translation elongation factor P/YeiP central" evidence="3">
    <location>
        <begin position="285"/>
        <end position="339"/>
    </location>
</feature>
<feature type="domain" description="Elongation factor P C-terminal" evidence="2">
    <location>
        <begin position="347"/>
        <end position="402"/>
    </location>
</feature>
<dbReference type="AlphaFoldDB" id="A0A0D9W0D5"/>
<dbReference type="InterPro" id="IPR012340">
    <property type="entry name" value="NA-bd_OB-fold"/>
</dbReference>
<dbReference type="SUPFAM" id="SSF50249">
    <property type="entry name" value="Nucleic acid-binding proteins"/>
    <property type="match status" value="2"/>
</dbReference>
<name>A0A0D9W0D5_9ORYZ</name>
<accession>A0A0D9W0D5</accession>
<dbReference type="InterPro" id="IPR008991">
    <property type="entry name" value="Translation_prot_SH3-like_sf"/>
</dbReference>
<dbReference type="Gene3D" id="2.30.30.30">
    <property type="match status" value="1"/>
</dbReference>
<dbReference type="Pfam" id="PF08207">
    <property type="entry name" value="EFP_N"/>
    <property type="match status" value="1"/>
</dbReference>
<dbReference type="STRING" id="77586.A0A0D9W0D5"/>
<comment type="similarity">
    <text evidence="1">Belongs to the elongation factor P family.</text>
</comment>
<dbReference type="GO" id="GO:0043043">
    <property type="term" value="P:peptide biosynthetic process"/>
    <property type="evidence" value="ECO:0007669"/>
    <property type="project" value="InterPro"/>
</dbReference>
<dbReference type="InterPro" id="IPR029466">
    <property type="entry name" value="NAM-associated_C"/>
</dbReference>
<dbReference type="InterPro" id="IPR001059">
    <property type="entry name" value="Transl_elong_P/YeiP_cen"/>
</dbReference>
<dbReference type="SUPFAM" id="SSF50104">
    <property type="entry name" value="Translation proteins SH3-like domain"/>
    <property type="match status" value="1"/>
</dbReference>
<dbReference type="GO" id="GO:0005829">
    <property type="term" value="C:cytosol"/>
    <property type="evidence" value="ECO:0007669"/>
    <property type="project" value="UniProtKB-ARBA"/>
</dbReference>
<dbReference type="InterPro" id="IPR013852">
    <property type="entry name" value="Transl_elong_P/YeiP_CS"/>
</dbReference>
<evidence type="ECO:0000259" key="2">
    <source>
        <dbReference type="SMART" id="SM00841"/>
    </source>
</evidence>
<dbReference type="Pfam" id="PF14303">
    <property type="entry name" value="NAM-associated"/>
    <property type="match status" value="1"/>
</dbReference>
<dbReference type="HOGENOM" id="CLU_684018_0_0_1"/>
<proteinExistence type="inferred from homology"/>
<dbReference type="GO" id="GO:0003746">
    <property type="term" value="F:translation elongation factor activity"/>
    <property type="evidence" value="ECO:0007669"/>
    <property type="project" value="InterPro"/>
</dbReference>
<protein>
    <recommendedName>
        <fullName evidence="6">Translation elongation factor P/YeiP central domain-containing protein</fullName>
    </recommendedName>
</protein>
<dbReference type="FunFam" id="2.40.50.140:FF:000004">
    <property type="entry name" value="Elongation factor P"/>
    <property type="match status" value="1"/>
</dbReference>
<dbReference type="Pfam" id="PF01132">
    <property type="entry name" value="EFP"/>
    <property type="match status" value="1"/>
</dbReference>
<reference evidence="4 5" key="1">
    <citation type="submission" date="2012-08" db="EMBL/GenBank/DDBJ databases">
        <title>Oryza genome evolution.</title>
        <authorList>
            <person name="Wing R.A."/>
        </authorList>
    </citation>
    <scope>NUCLEOTIDE SEQUENCE</scope>
</reference>
<reference evidence="4" key="3">
    <citation type="submission" date="2015-04" db="UniProtKB">
        <authorList>
            <consortium name="EnsemblPlants"/>
        </authorList>
    </citation>
    <scope>IDENTIFICATION</scope>
</reference>
<evidence type="ECO:0000313" key="5">
    <source>
        <dbReference type="Proteomes" id="UP000032180"/>
    </source>
</evidence>
<dbReference type="NCBIfam" id="NF001810">
    <property type="entry name" value="PRK00529.1"/>
    <property type="match status" value="1"/>
</dbReference>
<dbReference type="Gramene" id="LPERR03G32210.1">
    <property type="protein sequence ID" value="LPERR03G32210.1"/>
    <property type="gene ID" value="LPERR03G32210"/>
</dbReference>
<evidence type="ECO:0000259" key="3">
    <source>
        <dbReference type="SMART" id="SM01185"/>
    </source>
</evidence>
<organism evidence="4 5">
    <name type="scientific">Leersia perrieri</name>
    <dbReference type="NCBI Taxonomy" id="77586"/>
    <lineage>
        <taxon>Eukaryota</taxon>
        <taxon>Viridiplantae</taxon>
        <taxon>Streptophyta</taxon>
        <taxon>Embryophyta</taxon>
        <taxon>Tracheophyta</taxon>
        <taxon>Spermatophyta</taxon>
        <taxon>Magnoliopsida</taxon>
        <taxon>Liliopsida</taxon>
        <taxon>Poales</taxon>
        <taxon>Poaceae</taxon>
        <taxon>BOP clade</taxon>
        <taxon>Oryzoideae</taxon>
        <taxon>Oryzeae</taxon>
        <taxon>Oryzinae</taxon>
        <taxon>Leersia</taxon>
    </lineage>
</organism>
<dbReference type="Proteomes" id="UP000032180">
    <property type="component" value="Chromosome 3"/>
</dbReference>
<keyword evidence="5" id="KW-1185">Reference proteome</keyword>
<evidence type="ECO:0008006" key="6">
    <source>
        <dbReference type="Google" id="ProtNLM"/>
    </source>
</evidence>
<dbReference type="Pfam" id="PF09285">
    <property type="entry name" value="Elong-fact-P_C"/>
    <property type="match status" value="1"/>
</dbReference>
<dbReference type="SMART" id="SM00841">
    <property type="entry name" value="Elong-fact-P_C"/>
    <property type="match status" value="1"/>
</dbReference>